<keyword evidence="3" id="KW-0677">Repeat</keyword>
<name>A0A4Y2J0G6_ARAVE</name>
<dbReference type="InterPro" id="IPR013032">
    <property type="entry name" value="EGF-like_CS"/>
</dbReference>
<dbReference type="InterPro" id="IPR000742">
    <property type="entry name" value="EGF"/>
</dbReference>
<feature type="domain" description="EGF-like" evidence="7">
    <location>
        <begin position="113"/>
        <end position="145"/>
    </location>
</feature>
<dbReference type="OrthoDB" id="9975987at2759"/>
<proteinExistence type="predicted"/>
<feature type="domain" description="EGF-like" evidence="7">
    <location>
        <begin position="76"/>
        <end position="112"/>
    </location>
</feature>
<evidence type="ECO:0000256" key="5">
    <source>
        <dbReference type="ARBA" id="ARBA00023180"/>
    </source>
</evidence>
<dbReference type="PROSITE" id="PS01186">
    <property type="entry name" value="EGF_2"/>
    <property type="match status" value="3"/>
</dbReference>
<feature type="domain" description="EGF-like" evidence="7">
    <location>
        <begin position="148"/>
        <end position="184"/>
    </location>
</feature>
<dbReference type="FunFam" id="2.10.25.10:FF:000122">
    <property type="entry name" value="Protein crumbs homolog 2"/>
    <property type="match status" value="1"/>
</dbReference>
<dbReference type="Pfam" id="PF00008">
    <property type="entry name" value="EGF"/>
    <property type="match status" value="6"/>
</dbReference>
<dbReference type="SUPFAM" id="SSF53098">
    <property type="entry name" value="Ribonuclease H-like"/>
    <property type="match status" value="1"/>
</dbReference>
<evidence type="ECO:0000256" key="4">
    <source>
        <dbReference type="ARBA" id="ARBA00023157"/>
    </source>
</evidence>
<evidence type="ECO:0000256" key="1">
    <source>
        <dbReference type="ARBA" id="ARBA00022536"/>
    </source>
</evidence>
<dbReference type="GO" id="GO:0003676">
    <property type="term" value="F:nucleic acid binding"/>
    <property type="evidence" value="ECO:0007669"/>
    <property type="project" value="InterPro"/>
</dbReference>
<dbReference type="Pfam" id="PF12661">
    <property type="entry name" value="hEGF"/>
    <property type="match status" value="1"/>
</dbReference>
<dbReference type="PROSITE" id="PS00022">
    <property type="entry name" value="EGF_1"/>
    <property type="match status" value="3"/>
</dbReference>
<feature type="disulfide bond" evidence="6">
    <location>
        <begin position="174"/>
        <end position="183"/>
    </location>
</feature>
<dbReference type="GO" id="GO:0048732">
    <property type="term" value="P:gland development"/>
    <property type="evidence" value="ECO:0007669"/>
    <property type="project" value="UniProtKB-ARBA"/>
</dbReference>
<protein>
    <submittedName>
        <fullName evidence="8">Neurogenic locus notch 2</fullName>
    </submittedName>
</protein>
<dbReference type="PANTHER" id="PTHR12916">
    <property type="entry name" value="CYTOCHROME C OXIDASE POLYPEPTIDE VIC-2"/>
    <property type="match status" value="1"/>
</dbReference>
<dbReference type="Proteomes" id="UP000499080">
    <property type="component" value="Unassembled WGS sequence"/>
</dbReference>
<feature type="disulfide bond" evidence="6">
    <location>
        <begin position="246"/>
        <end position="255"/>
    </location>
</feature>
<keyword evidence="1 6" id="KW-0245">EGF-like domain</keyword>
<dbReference type="PROSITE" id="PS50026">
    <property type="entry name" value="EGF_3"/>
    <property type="match status" value="7"/>
</dbReference>
<sequence length="516" mass="57456">MMSDRARMAQTTIVGLRLIKDSVKNESVSEIVITKEMINFYKEAHSKYKAELLENESKEKKLDNAKKVPECARKTTQDPCKSNPCFNNGKCKVEGKVFKCECRPPYTGPTCKDDLCTINPCQNGGTCKISGTSFECKCKIPYTGKLCEKDQCTDNPCKNGGTCRRDRNAFICDCPKPFSGNTCEEDPCTGGPCKNGGKCEVEKNSFKCYCPVPFSGYSCEIDPCASSPCLKNGSCIVNENGFKCICKVPFFGDRCEKAEQYGNHSMVREIQTLLLSHKHIHLRWHKAHVDYLGNECADQLAKEAIIKGDPFFLPKSLSCLKSEIRSAARNIWQDNWDNGESNRSRHDICNLCKNGGSCKLISKTFYCEIQDLYACVKYENDPCLDKPCINGGTCRVSGNSFKCDCKTPYFGAKCEIDLCTINPCQNGGICRLNGTSFLCYCRPPYSGRLCESNICNDDTCIHGKCEVIGQSYKCRTLQIGQQIVARIRLIKSRALSSGTRGTANKGVKIIISPHEY</sequence>
<dbReference type="GO" id="GO:0005509">
    <property type="term" value="F:calcium ion binding"/>
    <property type="evidence" value="ECO:0007669"/>
    <property type="project" value="InterPro"/>
</dbReference>
<keyword evidence="5" id="KW-0325">Glycoprotein</keyword>
<reference evidence="8 9" key="1">
    <citation type="journal article" date="2019" name="Sci. Rep.">
        <title>Orb-weaving spider Araneus ventricosus genome elucidates the spidroin gene catalogue.</title>
        <authorList>
            <person name="Kono N."/>
            <person name="Nakamura H."/>
            <person name="Ohtoshi R."/>
            <person name="Moran D.A.P."/>
            <person name="Shinohara A."/>
            <person name="Yoshida Y."/>
            <person name="Fujiwara M."/>
            <person name="Mori M."/>
            <person name="Tomita M."/>
            <person name="Arakawa K."/>
        </authorList>
    </citation>
    <scope>NUCLEOTIDE SEQUENCE [LARGE SCALE GENOMIC DNA]</scope>
</reference>
<dbReference type="GO" id="GO:0005112">
    <property type="term" value="F:Notch binding"/>
    <property type="evidence" value="ECO:0007669"/>
    <property type="project" value="TreeGrafter"/>
</dbReference>
<dbReference type="AlphaFoldDB" id="A0A4Y2J0G6"/>
<evidence type="ECO:0000313" key="8">
    <source>
        <dbReference type="EMBL" id="GBM83188.1"/>
    </source>
</evidence>
<evidence type="ECO:0000259" key="7">
    <source>
        <dbReference type="PROSITE" id="PS50026"/>
    </source>
</evidence>
<organism evidence="8 9">
    <name type="scientific">Araneus ventricosus</name>
    <name type="common">Orbweaver spider</name>
    <name type="synonym">Epeira ventricosa</name>
    <dbReference type="NCBI Taxonomy" id="182803"/>
    <lineage>
        <taxon>Eukaryota</taxon>
        <taxon>Metazoa</taxon>
        <taxon>Ecdysozoa</taxon>
        <taxon>Arthropoda</taxon>
        <taxon>Chelicerata</taxon>
        <taxon>Arachnida</taxon>
        <taxon>Araneae</taxon>
        <taxon>Araneomorphae</taxon>
        <taxon>Entelegynae</taxon>
        <taxon>Araneoidea</taxon>
        <taxon>Araneidae</taxon>
        <taxon>Araneus</taxon>
    </lineage>
</organism>
<comment type="caution">
    <text evidence="8">The sequence shown here is derived from an EMBL/GenBank/DDBJ whole genome shotgun (WGS) entry which is preliminary data.</text>
</comment>
<keyword evidence="9" id="KW-1185">Reference proteome</keyword>
<evidence type="ECO:0000256" key="6">
    <source>
        <dbReference type="PROSITE-ProRule" id="PRU00076"/>
    </source>
</evidence>
<dbReference type="SMART" id="SM00181">
    <property type="entry name" value="EGF"/>
    <property type="match status" value="7"/>
</dbReference>
<dbReference type="GO" id="GO:0007219">
    <property type="term" value="P:Notch signaling pathway"/>
    <property type="evidence" value="ECO:0007669"/>
    <property type="project" value="TreeGrafter"/>
</dbReference>
<feature type="domain" description="EGF-like" evidence="7">
    <location>
        <begin position="379"/>
        <end position="412"/>
    </location>
</feature>
<dbReference type="Gene3D" id="2.10.25.10">
    <property type="entry name" value="Laminin"/>
    <property type="match status" value="7"/>
</dbReference>
<dbReference type="PANTHER" id="PTHR12916:SF9">
    <property type="entry name" value="NEUROGENIC LOCUS NOTCH HOMOLOG PROTEIN 1-RELATED"/>
    <property type="match status" value="1"/>
</dbReference>
<dbReference type="InterPro" id="IPR036397">
    <property type="entry name" value="RNaseH_sf"/>
</dbReference>
<dbReference type="FunFam" id="2.10.25.10:FF:000095">
    <property type="entry name" value="Notch, isoform B"/>
    <property type="match status" value="2"/>
</dbReference>
<feature type="disulfide bond" evidence="6">
    <location>
        <begin position="102"/>
        <end position="111"/>
    </location>
</feature>
<feature type="domain" description="EGF-like" evidence="7">
    <location>
        <begin position="415"/>
        <end position="451"/>
    </location>
</feature>
<dbReference type="CDD" id="cd00054">
    <property type="entry name" value="EGF_CA"/>
    <property type="match status" value="7"/>
</dbReference>
<dbReference type="SMART" id="SM00179">
    <property type="entry name" value="EGF_CA"/>
    <property type="match status" value="7"/>
</dbReference>
<gene>
    <name evidence="8" type="primary">Notch2_3</name>
    <name evidence="8" type="ORF">AVEN_43683_1</name>
</gene>
<feature type="domain" description="EGF-like" evidence="7">
    <location>
        <begin position="185"/>
        <end position="217"/>
    </location>
</feature>
<feature type="disulfide bond" evidence="6">
    <location>
        <begin position="441"/>
        <end position="450"/>
    </location>
</feature>
<comment type="caution">
    <text evidence="6">Lacks conserved residue(s) required for the propagation of feature annotation.</text>
</comment>
<evidence type="ECO:0000313" key="9">
    <source>
        <dbReference type="Proteomes" id="UP000499080"/>
    </source>
</evidence>
<dbReference type="EMBL" id="BGPR01003061">
    <property type="protein sequence ID" value="GBM83188.1"/>
    <property type="molecule type" value="Genomic_DNA"/>
</dbReference>
<dbReference type="SUPFAM" id="SSF57196">
    <property type="entry name" value="EGF/Laminin"/>
    <property type="match status" value="7"/>
</dbReference>
<dbReference type="InterPro" id="IPR012337">
    <property type="entry name" value="RNaseH-like_sf"/>
</dbReference>
<keyword evidence="4 6" id="KW-1015">Disulfide bond</keyword>
<dbReference type="Gene3D" id="3.30.420.10">
    <property type="entry name" value="Ribonuclease H-like superfamily/Ribonuclease H"/>
    <property type="match status" value="1"/>
</dbReference>
<dbReference type="InterPro" id="IPR001881">
    <property type="entry name" value="EGF-like_Ca-bd_dom"/>
</dbReference>
<accession>A0A4Y2J0G6</accession>
<evidence type="ECO:0000256" key="3">
    <source>
        <dbReference type="ARBA" id="ARBA00022737"/>
    </source>
</evidence>
<feature type="domain" description="EGF-like" evidence="7">
    <location>
        <begin position="220"/>
        <end position="256"/>
    </location>
</feature>
<keyword evidence="2" id="KW-0732">Signal</keyword>
<evidence type="ECO:0000256" key="2">
    <source>
        <dbReference type="ARBA" id="ARBA00022729"/>
    </source>
</evidence>